<reference evidence="2 3" key="1">
    <citation type="submission" date="2015-01" db="EMBL/GenBank/DDBJ databases">
        <title>The Genome Sequence of Cladophialophora immunda CBS83496.</title>
        <authorList>
            <consortium name="The Broad Institute Genomics Platform"/>
            <person name="Cuomo C."/>
            <person name="de Hoog S."/>
            <person name="Gorbushina A."/>
            <person name="Stielow B."/>
            <person name="Teixiera M."/>
            <person name="Abouelleil A."/>
            <person name="Chapman S.B."/>
            <person name="Priest M."/>
            <person name="Young S.K."/>
            <person name="Wortman J."/>
            <person name="Nusbaum C."/>
            <person name="Birren B."/>
        </authorList>
    </citation>
    <scope>NUCLEOTIDE SEQUENCE [LARGE SCALE GENOMIC DNA]</scope>
    <source>
        <strain evidence="2 3">CBS 83496</strain>
    </source>
</reference>
<evidence type="ECO:0000313" key="3">
    <source>
        <dbReference type="Proteomes" id="UP000054466"/>
    </source>
</evidence>
<feature type="region of interest" description="Disordered" evidence="1">
    <location>
        <begin position="1"/>
        <end position="186"/>
    </location>
</feature>
<protein>
    <submittedName>
        <fullName evidence="2">Uncharacterized protein</fullName>
    </submittedName>
</protein>
<feature type="region of interest" description="Disordered" evidence="1">
    <location>
        <begin position="197"/>
        <end position="216"/>
    </location>
</feature>
<dbReference type="AlphaFoldDB" id="A0A0D2BZT8"/>
<dbReference type="HOGENOM" id="CLU_1224620_0_0_1"/>
<dbReference type="EMBL" id="KN847045">
    <property type="protein sequence ID" value="KIW24603.1"/>
    <property type="molecule type" value="Genomic_DNA"/>
</dbReference>
<feature type="compositionally biased region" description="Basic and acidic residues" evidence="1">
    <location>
        <begin position="197"/>
        <end position="208"/>
    </location>
</feature>
<feature type="compositionally biased region" description="Polar residues" evidence="1">
    <location>
        <begin position="94"/>
        <end position="115"/>
    </location>
</feature>
<proteinExistence type="predicted"/>
<keyword evidence="3" id="KW-1185">Reference proteome</keyword>
<evidence type="ECO:0000256" key="1">
    <source>
        <dbReference type="SAM" id="MobiDB-lite"/>
    </source>
</evidence>
<dbReference type="VEuPathDB" id="FungiDB:PV07_10307"/>
<feature type="compositionally biased region" description="Basic and acidic residues" evidence="1">
    <location>
        <begin position="25"/>
        <end position="37"/>
    </location>
</feature>
<dbReference type="GeneID" id="27349501"/>
<gene>
    <name evidence="2" type="ORF">PV07_10307</name>
</gene>
<dbReference type="RefSeq" id="XP_016244819.1">
    <property type="nucleotide sequence ID" value="XM_016397628.1"/>
</dbReference>
<dbReference type="OrthoDB" id="5089392at2759"/>
<sequence>MAPHPLEMSPKLTTAPTPAAPSPRPEMKPRSASDDSHYAITPSRTLSPTSTLSPLSTGSSPPPTRGHRTSFSFPFPRSRSKSPRPPAIDLHIPPSTSTTPAVQHTATSPTQSPSSHAPHARTTPRHISDGTVSPSLLAMATTTTSSPPGSPPGSDLQKRDSWLQKKARHSGSSPGGYGRHGDDWLFGGISLTQTAKEIVHRGRRRKEEDGDAAGNR</sequence>
<accession>A0A0D2BZT8</accession>
<name>A0A0D2BZT8_9EURO</name>
<organism evidence="2 3">
    <name type="scientific">Cladophialophora immunda</name>
    <dbReference type="NCBI Taxonomy" id="569365"/>
    <lineage>
        <taxon>Eukaryota</taxon>
        <taxon>Fungi</taxon>
        <taxon>Dikarya</taxon>
        <taxon>Ascomycota</taxon>
        <taxon>Pezizomycotina</taxon>
        <taxon>Eurotiomycetes</taxon>
        <taxon>Chaetothyriomycetidae</taxon>
        <taxon>Chaetothyriales</taxon>
        <taxon>Herpotrichiellaceae</taxon>
        <taxon>Cladophialophora</taxon>
    </lineage>
</organism>
<feature type="compositionally biased region" description="Low complexity" evidence="1">
    <location>
        <begin position="41"/>
        <end position="59"/>
    </location>
</feature>
<evidence type="ECO:0000313" key="2">
    <source>
        <dbReference type="EMBL" id="KIW24603.1"/>
    </source>
</evidence>
<dbReference type="Proteomes" id="UP000054466">
    <property type="component" value="Unassembled WGS sequence"/>
</dbReference>